<keyword evidence="7" id="KW-0028">Amino-acid biosynthesis</keyword>
<accession>A0A9D2M7A4</accession>
<gene>
    <name evidence="15" type="primary">cysE</name>
    <name evidence="15" type="ORF">H9945_04115</name>
</gene>
<evidence type="ECO:0000256" key="5">
    <source>
        <dbReference type="ARBA" id="ARBA00018522"/>
    </source>
</evidence>
<keyword evidence="6" id="KW-0963">Cytoplasm</keyword>
<dbReference type="FunFam" id="1.10.3130.10:FF:000003">
    <property type="entry name" value="Serine acetyltransferase"/>
    <property type="match status" value="1"/>
</dbReference>
<evidence type="ECO:0000256" key="7">
    <source>
        <dbReference type="ARBA" id="ARBA00022605"/>
    </source>
</evidence>
<dbReference type="InterPro" id="IPR053376">
    <property type="entry name" value="Serine_acetyltransferase"/>
</dbReference>
<sequence>MGLWADAKNIRDKDPAARNVAEVILLYPGFHVLVTHRIAHWLYNRRLLFLARLVSQLARHLTGIEIHPGAKIGQRLFIDHGMGIVFGETTEIGDNCTIYHGVTLGGTGKDVGKRHPTLGDNVLIGAGAKVLGPVFIGDNVRVGAGSVVLQNIPANATAVGVPAEIVRVGNIRCCPADDLDQQALPDLPQQRLNELEARLSRIEVAMQGEYPPGTAQNPLDFVPEKHGEKAKQK</sequence>
<dbReference type="InterPro" id="IPR018357">
    <property type="entry name" value="Hexapep_transf_CS"/>
</dbReference>
<evidence type="ECO:0000256" key="12">
    <source>
        <dbReference type="ARBA" id="ARBA00049486"/>
    </source>
</evidence>
<protein>
    <recommendedName>
        <fullName evidence="5 13">Serine acetyltransferase</fullName>
        <ecNumber evidence="4 13">2.3.1.30</ecNumber>
    </recommendedName>
</protein>
<reference evidence="15" key="2">
    <citation type="submission" date="2021-04" db="EMBL/GenBank/DDBJ databases">
        <authorList>
            <person name="Gilroy R."/>
        </authorList>
    </citation>
    <scope>NUCLEOTIDE SEQUENCE</scope>
    <source>
        <strain evidence="15">ChiBcec8-13705</strain>
    </source>
</reference>
<reference evidence="15" key="1">
    <citation type="journal article" date="2021" name="PeerJ">
        <title>Extensive microbial diversity within the chicken gut microbiome revealed by metagenomics and culture.</title>
        <authorList>
            <person name="Gilroy R."/>
            <person name="Ravi A."/>
            <person name="Getino M."/>
            <person name="Pursley I."/>
            <person name="Horton D.L."/>
            <person name="Alikhan N.F."/>
            <person name="Baker D."/>
            <person name="Gharbi K."/>
            <person name="Hall N."/>
            <person name="Watson M."/>
            <person name="Adriaenssens E.M."/>
            <person name="Foster-Nyarko E."/>
            <person name="Jarju S."/>
            <person name="Secka A."/>
            <person name="Antonio M."/>
            <person name="Oren A."/>
            <person name="Chaudhuri R.R."/>
            <person name="La Ragione R."/>
            <person name="Hildebrand F."/>
            <person name="Pallen M.J."/>
        </authorList>
    </citation>
    <scope>NUCLEOTIDE SEQUENCE</scope>
    <source>
        <strain evidence="15">ChiBcec8-13705</strain>
    </source>
</reference>
<comment type="similarity">
    <text evidence="3 13">Belongs to the transferase hexapeptide repeat family.</text>
</comment>
<dbReference type="Proteomes" id="UP000886803">
    <property type="component" value="Unassembled WGS sequence"/>
</dbReference>
<dbReference type="EC" id="2.3.1.30" evidence="4 13"/>
<name>A0A9D2M7A4_9FIRM</name>
<dbReference type="Pfam" id="PF00132">
    <property type="entry name" value="Hexapep"/>
    <property type="match status" value="1"/>
</dbReference>
<evidence type="ECO:0000256" key="3">
    <source>
        <dbReference type="ARBA" id="ARBA00007274"/>
    </source>
</evidence>
<dbReference type="Gene3D" id="1.10.3130.10">
    <property type="entry name" value="serine acetyltransferase, domain 1"/>
    <property type="match status" value="1"/>
</dbReference>
<dbReference type="Gene3D" id="2.160.10.10">
    <property type="entry name" value="Hexapeptide repeat proteins"/>
    <property type="match status" value="1"/>
</dbReference>
<dbReference type="FunFam" id="2.160.10.10:FF:000007">
    <property type="entry name" value="Serine acetyltransferase"/>
    <property type="match status" value="1"/>
</dbReference>
<keyword evidence="11 13" id="KW-0012">Acyltransferase</keyword>
<dbReference type="InterPro" id="IPR011004">
    <property type="entry name" value="Trimer_LpxA-like_sf"/>
</dbReference>
<comment type="catalytic activity">
    <reaction evidence="12 13">
        <text>L-serine + acetyl-CoA = O-acetyl-L-serine + CoA</text>
        <dbReference type="Rhea" id="RHEA:24560"/>
        <dbReference type="ChEBI" id="CHEBI:33384"/>
        <dbReference type="ChEBI" id="CHEBI:57287"/>
        <dbReference type="ChEBI" id="CHEBI:57288"/>
        <dbReference type="ChEBI" id="CHEBI:58340"/>
        <dbReference type="EC" id="2.3.1.30"/>
    </reaction>
</comment>
<keyword evidence="8 13" id="KW-0808">Transferase</keyword>
<evidence type="ECO:0000256" key="14">
    <source>
        <dbReference type="SAM" id="MobiDB-lite"/>
    </source>
</evidence>
<feature type="region of interest" description="Disordered" evidence="14">
    <location>
        <begin position="208"/>
        <end position="233"/>
    </location>
</feature>
<evidence type="ECO:0000256" key="9">
    <source>
        <dbReference type="ARBA" id="ARBA00022737"/>
    </source>
</evidence>
<dbReference type="GO" id="GO:0006535">
    <property type="term" value="P:cysteine biosynthetic process from serine"/>
    <property type="evidence" value="ECO:0007669"/>
    <property type="project" value="InterPro"/>
</dbReference>
<dbReference type="NCBIfam" id="TIGR01172">
    <property type="entry name" value="cysE"/>
    <property type="match status" value="1"/>
</dbReference>
<dbReference type="SUPFAM" id="SSF51161">
    <property type="entry name" value="Trimeric LpxA-like enzymes"/>
    <property type="match status" value="1"/>
</dbReference>
<evidence type="ECO:0000256" key="8">
    <source>
        <dbReference type="ARBA" id="ARBA00022679"/>
    </source>
</evidence>
<dbReference type="GO" id="GO:0009001">
    <property type="term" value="F:serine O-acetyltransferase activity"/>
    <property type="evidence" value="ECO:0007669"/>
    <property type="project" value="UniProtKB-EC"/>
</dbReference>
<proteinExistence type="inferred from homology"/>
<dbReference type="PIRSF" id="PIRSF000441">
    <property type="entry name" value="CysE"/>
    <property type="match status" value="1"/>
</dbReference>
<dbReference type="InterPro" id="IPR001451">
    <property type="entry name" value="Hexapep"/>
</dbReference>
<evidence type="ECO:0000256" key="13">
    <source>
        <dbReference type="PIRNR" id="PIRNR000441"/>
    </source>
</evidence>
<dbReference type="InterPro" id="IPR045304">
    <property type="entry name" value="LbH_SAT"/>
</dbReference>
<evidence type="ECO:0000256" key="2">
    <source>
        <dbReference type="ARBA" id="ARBA00004876"/>
    </source>
</evidence>
<evidence type="ECO:0000256" key="10">
    <source>
        <dbReference type="ARBA" id="ARBA00023192"/>
    </source>
</evidence>
<keyword evidence="10" id="KW-0198">Cysteine biosynthesis</keyword>
<dbReference type="NCBIfam" id="NF041874">
    <property type="entry name" value="EPS_EpsC"/>
    <property type="match status" value="1"/>
</dbReference>
<evidence type="ECO:0000256" key="6">
    <source>
        <dbReference type="ARBA" id="ARBA00022490"/>
    </source>
</evidence>
<evidence type="ECO:0000313" key="15">
    <source>
        <dbReference type="EMBL" id="HJB41663.1"/>
    </source>
</evidence>
<comment type="caution">
    <text evidence="15">The sequence shown here is derived from an EMBL/GenBank/DDBJ whole genome shotgun (WGS) entry which is preliminary data.</text>
</comment>
<dbReference type="CDD" id="cd03354">
    <property type="entry name" value="LbH_SAT"/>
    <property type="match status" value="1"/>
</dbReference>
<evidence type="ECO:0000256" key="4">
    <source>
        <dbReference type="ARBA" id="ARBA00013266"/>
    </source>
</evidence>
<evidence type="ECO:0000256" key="1">
    <source>
        <dbReference type="ARBA" id="ARBA00004496"/>
    </source>
</evidence>
<organism evidence="15 16">
    <name type="scientific">Candidatus Gemmiger avicola</name>
    <dbReference type="NCBI Taxonomy" id="2838605"/>
    <lineage>
        <taxon>Bacteria</taxon>
        <taxon>Bacillati</taxon>
        <taxon>Bacillota</taxon>
        <taxon>Clostridia</taxon>
        <taxon>Eubacteriales</taxon>
        <taxon>Gemmiger</taxon>
    </lineage>
</organism>
<dbReference type="EMBL" id="DWYG01000060">
    <property type="protein sequence ID" value="HJB41663.1"/>
    <property type="molecule type" value="Genomic_DNA"/>
</dbReference>
<evidence type="ECO:0000256" key="11">
    <source>
        <dbReference type="ARBA" id="ARBA00023315"/>
    </source>
</evidence>
<keyword evidence="9" id="KW-0677">Repeat</keyword>
<evidence type="ECO:0000313" key="16">
    <source>
        <dbReference type="Proteomes" id="UP000886803"/>
    </source>
</evidence>
<dbReference type="GO" id="GO:0005737">
    <property type="term" value="C:cytoplasm"/>
    <property type="evidence" value="ECO:0007669"/>
    <property type="project" value="UniProtKB-SubCell"/>
</dbReference>
<comment type="subcellular location">
    <subcellularLocation>
        <location evidence="1">Cytoplasm</location>
    </subcellularLocation>
</comment>
<dbReference type="AlphaFoldDB" id="A0A9D2M7A4"/>
<dbReference type="PANTHER" id="PTHR42811">
    <property type="entry name" value="SERINE ACETYLTRANSFERASE"/>
    <property type="match status" value="1"/>
</dbReference>
<feature type="compositionally biased region" description="Basic and acidic residues" evidence="14">
    <location>
        <begin position="222"/>
        <end position="233"/>
    </location>
</feature>
<dbReference type="PROSITE" id="PS00101">
    <property type="entry name" value="HEXAPEP_TRANSFERASES"/>
    <property type="match status" value="1"/>
</dbReference>
<comment type="pathway">
    <text evidence="2">Amino-acid biosynthesis; L-cysteine biosynthesis; L-cysteine from L-serine: step 1/2.</text>
</comment>
<dbReference type="InterPro" id="IPR042122">
    <property type="entry name" value="Ser_AcTrfase_N_sf"/>
</dbReference>
<dbReference type="InterPro" id="IPR005881">
    <property type="entry name" value="Ser_O-AcTrfase"/>
</dbReference>